<organism evidence="1 2">
    <name type="scientific">Haematococcus lacustris</name>
    <name type="common">Green alga</name>
    <name type="synonym">Haematococcus pluvialis</name>
    <dbReference type="NCBI Taxonomy" id="44745"/>
    <lineage>
        <taxon>Eukaryota</taxon>
        <taxon>Viridiplantae</taxon>
        <taxon>Chlorophyta</taxon>
        <taxon>core chlorophytes</taxon>
        <taxon>Chlorophyceae</taxon>
        <taxon>CS clade</taxon>
        <taxon>Chlamydomonadales</taxon>
        <taxon>Haematococcaceae</taxon>
        <taxon>Haematococcus</taxon>
    </lineage>
</organism>
<dbReference type="Gene3D" id="2.60.120.580">
    <property type="entry name" value="Acetamidase/Formamidase-like domains"/>
    <property type="match status" value="1"/>
</dbReference>
<dbReference type="EMBL" id="BLLF01000760">
    <property type="protein sequence ID" value="GFH14735.1"/>
    <property type="molecule type" value="Genomic_DNA"/>
</dbReference>
<proteinExistence type="predicted"/>
<dbReference type="AlphaFoldDB" id="A0A699YZR9"/>
<gene>
    <name evidence="1" type="ORF">HaLaN_10845</name>
</gene>
<dbReference type="GO" id="GO:0016811">
    <property type="term" value="F:hydrolase activity, acting on carbon-nitrogen (but not peptide) bonds, in linear amides"/>
    <property type="evidence" value="ECO:0007669"/>
    <property type="project" value="InterPro"/>
</dbReference>
<dbReference type="Pfam" id="PF03069">
    <property type="entry name" value="FmdA_AmdA"/>
    <property type="match status" value="1"/>
</dbReference>
<feature type="non-terminal residue" evidence="1">
    <location>
        <position position="1"/>
    </location>
</feature>
<sequence>MRTGGNIDHKRLGMGAEFFLPVEVEGGLLSGGDCHAGQTNSEYSGTALESNFDARLRVTVLKANDSTISPLYKNLPTPLLENSNEWCFHGYTVNDYLHDPQTATGRVGSWNTLLPALSTNTYQA</sequence>
<comment type="caution">
    <text evidence="1">The sequence shown here is derived from an EMBL/GenBank/DDBJ whole genome shotgun (WGS) entry which is preliminary data.</text>
</comment>
<dbReference type="SUPFAM" id="SSF141130">
    <property type="entry name" value="Acetamidase/Formamidase-like"/>
    <property type="match status" value="1"/>
</dbReference>
<keyword evidence="2" id="KW-1185">Reference proteome</keyword>
<accession>A0A699YZR9</accession>
<evidence type="ECO:0000313" key="2">
    <source>
        <dbReference type="Proteomes" id="UP000485058"/>
    </source>
</evidence>
<name>A0A699YZR9_HAELA</name>
<reference evidence="1 2" key="1">
    <citation type="submission" date="2020-02" db="EMBL/GenBank/DDBJ databases">
        <title>Draft genome sequence of Haematococcus lacustris strain NIES-144.</title>
        <authorList>
            <person name="Morimoto D."/>
            <person name="Nakagawa S."/>
            <person name="Yoshida T."/>
            <person name="Sawayama S."/>
        </authorList>
    </citation>
    <scope>NUCLEOTIDE SEQUENCE [LARGE SCALE GENOMIC DNA]</scope>
    <source>
        <strain evidence="1 2">NIES-144</strain>
    </source>
</reference>
<feature type="non-terminal residue" evidence="1">
    <location>
        <position position="124"/>
    </location>
</feature>
<dbReference type="PANTHER" id="PTHR31891">
    <property type="entry name" value="FORMAMIDASE C869.04-RELATED"/>
    <property type="match status" value="1"/>
</dbReference>
<dbReference type="InterPro" id="IPR004304">
    <property type="entry name" value="FmdA_AmdA"/>
</dbReference>
<dbReference type="PANTHER" id="PTHR31891:SF1">
    <property type="entry name" value="FORMAMIDASE C869.04-RELATED"/>
    <property type="match status" value="1"/>
</dbReference>
<evidence type="ECO:0000313" key="1">
    <source>
        <dbReference type="EMBL" id="GFH14735.1"/>
    </source>
</evidence>
<evidence type="ECO:0008006" key="3">
    <source>
        <dbReference type="Google" id="ProtNLM"/>
    </source>
</evidence>
<dbReference type="Proteomes" id="UP000485058">
    <property type="component" value="Unassembled WGS sequence"/>
</dbReference>
<protein>
    <recommendedName>
        <fullName evidence="3">Acetamidase</fullName>
    </recommendedName>
</protein>